<keyword evidence="1" id="KW-0812">Transmembrane</keyword>
<keyword evidence="3" id="KW-1185">Reference proteome</keyword>
<name>A0ABN8ZQ41_RANTA</name>
<reference evidence="2" key="1">
    <citation type="submission" date="2023-04" db="EMBL/GenBank/DDBJ databases">
        <authorList>
            <consortium name="ELIXIR-Norway"/>
        </authorList>
    </citation>
    <scope>NUCLEOTIDE SEQUENCE [LARGE SCALE GENOMIC DNA]</scope>
</reference>
<dbReference type="EMBL" id="OX459941">
    <property type="protein sequence ID" value="CAI9175884.1"/>
    <property type="molecule type" value="Genomic_DNA"/>
</dbReference>
<organism evidence="2 3">
    <name type="scientific">Rangifer tarandus platyrhynchus</name>
    <name type="common">Svalbard reindeer</name>
    <dbReference type="NCBI Taxonomy" id="3082113"/>
    <lineage>
        <taxon>Eukaryota</taxon>
        <taxon>Metazoa</taxon>
        <taxon>Chordata</taxon>
        <taxon>Craniata</taxon>
        <taxon>Vertebrata</taxon>
        <taxon>Euteleostomi</taxon>
        <taxon>Mammalia</taxon>
        <taxon>Eutheria</taxon>
        <taxon>Laurasiatheria</taxon>
        <taxon>Artiodactyla</taxon>
        <taxon>Ruminantia</taxon>
        <taxon>Pecora</taxon>
        <taxon>Cervidae</taxon>
        <taxon>Odocoileinae</taxon>
        <taxon>Rangifer</taxon>
    </lineage>
</organism>
<proteinExistence type="predicted"/>
<evidence type="ECO:0000313" key="3">
    <source>
        <dbReference type="Proteomes" id="UP001176941"/>
    </source>
</evidence>
<protein>
    <submittedName>
        <fullName evidence="2">Uncharacterized protein</fullName>
    </submittedName>
</protein>
<evidence type="ECO:0000313" key="2">
    <source>
        <dbReference type="EMBL" id="CAI9175884.1"/>
    </source>
</evidence>
<dbReference type="Proteomes" id="UP001176941">
    <property type="component" value="Chromosome 5"/>
</dbReference>
<keyword evidence="1" id="KW-0472">Membrane</keyword>
<sequence>MAADMKSQGFCSPGKKFLTVSIVSPSICHEVMRPDAVIFVLMFSFKPAFSLSSFTFIKRLFSYSLLSAIRVVSSAYLRLLIFFQAILIPSCASSSLAFLMMYSAYKLNKQGDNIQP</sequence>
<keyword evidence="1" id="KW-1133">Transmembrane helix</keyword>
<accession>A0ABN8ZQ41</accession>
<gene>
    <name evidence="2" type="ORF">MRATA1EN1_LOCUS24846</name>
</gene>
<feature type="transmembrane region" description="Helical" evidence="1">
    <location>
        <begin position="36"/>
        <end position="57"/>
    </location>
</feature>
<evidence type="ECO:0000256" key="1">
    <source>
        <dbReference type="SAM" id="Phobius"/>
    </source>
</evidence>
<feature type="transmembrane region" description="Helical" evidence="1">
    <location>
        <begin position="77"/>
        <end position="99"/>
    </location>
</feature>